<evidence type="ECO:0000256" key="1">
    <source>
        <dbReference type="SAM" id="SignalP"/>
    </source>
</evidence>
<protein>
    <recommendedName>
        <fullName evidence="4">Transporter</fullName>
    </recommendedName>
</protein>
<keyword evidence="1" id="KW-0732">Signal</keyword>
<reference evidence="2 3" key="1">
    <citation type="submission" date="2017-08" db="EMBL/GenBank/DDBJ databases">
        <title>Fine stratification of microbial communities through a metagenomic profile of the photic zone.</title>
        <authorList>
            <person name="Haro-Moreno J.M."/>
            <person name="Lopez-Perez M."/>
            <person name="De La Torre J."/>
            <person name="Picazo A."/>
            <person name="Camacho A."/>
            <person name="Rodriguez-Valera F."/>
        </authorList>
    </citation>
    <scope>NUCLEOTIDE SEQUENCE [LARGE SCALE GENOMIC DNA]</scope>
    <source>
        <strain evidence="2">MED-G24</strain>
    </source>
</reference>
<dbReference type="Proteomes" id="UP000219327">
    <property type="component" value="Unassembled WGS sequence"/>
</dbReference>
<name>A0A2A5WW17_9GAMM</name>
<comment type="caution">
    <text evidence="2">The sequence shown here is derived from an EMBL/GenBank/DDBJ whole genome shotgun (WGS) entry which is preliminary data.</text>
</comment>
<feature type="chain" id="PRO_5012585518" description="Transporter" evidence="1">
    <location>
        <begin position="20"/>
        <end position="61"/>
    </location>
</feature>
<organism evidence="2 3">
    <name type="scientific">OM182 bacterium MED-G24</name>
    <dbReference type="NCBI Taxonomy" id="1986255"/>
    <lineage>
        <taxon>Bacteria</taxon>
        <taxon>Pseudomonadati</taxon>
        <taxon>Pseudomonadota</taxon>
        <taxon>Gammaproteobacteria</taxon>
        <taxon>OMG group</taxon>
        <taxon>OM182 clade</taxon>
    </lineage>
</organism>
<dbReference type="AlphaFoldDB" id="A0A2A5WW17"/>
<evidence type="ECO:0008006" key="4">
    <source>
        <dbReference type="Google" id="ProtNLM"/>
    </source>
</evidence>
<feature type="signal peptide" evidence="1">
    <location>
        <begin position="1"/>
        <end position="19"/>
    </location>
</feature>
<proteinExistence type="predicted"/>
<accession>A0A2A5WW17</accession>
<evidence type="ECO:0000313" key="3">
    <source>
        <dbReference type="Proteomes" id="UP000219327"/>
    </source>
</evidence>
<sequence length="61" mass="6661">MIRRAIWLTLLVSFNVAWADSRTISASGSGATRQQALNIAQRNAVEAALGVYLESQTLVRN</sequence>
<evidence type="ECO:0000313" key="2">
    <source>
        <dbReference type="EMBL" id="PDH40417.1"/>
    </source>
</evidence>
<gene>
    <name evidence="2" type="ORF">CNE99_03710</name>
</gene>
<dbReference type="EMBL" id="NTKD01000012">
    <property type="protein sequence ID" value="PDH40417.1"/>
    <property type="molecule type" value="Genomic_DNA"/>
</dbReference>